<reference evidence="3" key="2">
    <citation type="submission" date="2015-01" db="EMBL/GenBank/DDBJ databases">
        <title>Evolutionary Origins and Diversification of the Mycorrhizal Mutualists.</title>
        <authorList>
            <consortium name="DOE Joint Genome Institute"/>
            <consortium name="Mycorrhizal Genomics Consortium"/>
            <person name="Kohler A."/>
            <person name="Kuo A."/>
            <person name="Nagy L.G."/>
            <person name="Floudas D."/>
            <person name="Copeland A."/>
            <person name="Barry K.W."/>
            <person name="Cichocki N."/>
            <person name="Veneault-Fourrey C."/>
            <person name="LaButti K."/>
            <person name="Lindquist E.A."/>
            <person name="Lipzen A."/>
            <person name="Lundell T."/>
            <person name="Morin E."/>
            <person name="Murat C."/>
            <person name="Riley R."/>
            <person name="Ohm R."/>
            <person name="Sun H."/>
            <person name="Tunlid A."/>
            <person name="Henrissat B."/>
            <person name="Grigoriev I.V."/>
            <person name="Hibbett D.S."/>
            <person name="Martin F."/>
        </authorList>
    </citation>
    <scope>NUCLEOTIDE SEQUENCE [LARGE SCALE GENOMIC DNA]</scope>
    <source>
        <strain evidence="3">Foug A</strain>
    </source>
</reference>
<dbReference type="OrthoDB" id="2690645at2759"/>
<dbReference type="Proteomes" id="UP000053989">
    <property type="component" value="Unassembled WGS sequence"/>
</dbReference>
<dbReference type="InParanoid" id="A0A0C3DA58"/>
<accession>A0A0C3DA58</accession>
<keyword evidence="3" id="KW-1185">Reference proteome</keyword>
<feature type="compositionally biased region" description="Low complexity" evidence="1">
    <location>
        <begin position="1"/>
        <end position="26"/>
    </location>
</feature>
<reference evidence="2 3" key="1">
    <citation type="submission" date="2014-04" db="EMBL/GenBank/DDBJ databases">
        <authorList>
            <consortium name="DOE Joint Genome Institute"/>
            <person name="Kuo A."/>
            <person name="Kohler A."/>
            <person name="Nagy L.G."/>
            <person name="Floudas D."/>
            <person name="Copeland A."/>
            <person name="Barry K.W."/>
            <person name="Cichocki N."/>
            <person name="Veneault-Fourrey C."/>
            <person name="LaButti K."/>
            <person name="Lindquist E.A."/>
            <person name="Lipzen A."/>
            <person name="Lundell T."/>
            <person name="Morin E."/>
            <person name="Murat C."/>
            <person name="Sun H."/>
            <person name="Tunlid A."/>
            <person name="Henrissat B."/>
            <person name="Grigoriev I.V."/>
            <person name="Hibbett D.S."/>
            <person name="Martin F."/>
            <person name="Nordberg H.P."/>
            <person name="Cantor M.N."/>
            <person name="Hua S.X."/>
        </authorList>
    </citation>
    <scope>NUCLEOTIDE SEQUENCE [LARGE SCALE GENOMIC DNA]</scope>
    <source>
        <strain evidence="2 3">Foug A</strain>
    </source>
</reference>
<evidence type="ECO:0000256" key="1">
    <source>
        <dbReference type="SAM" id="MobiDB-lite"/>
    </source>
</evidence>
<dbReference type="AlphaFoldDB" id="A0A0C3DA58"/>
<evidence type="ECO:0000313" key="2">
    <source>
        <dbReference type="EMBL" id="KIM53274.1"/>
    </source>
</evidence>
<feature type="compositionally biased region" description="Acidic residues" evidence="1">
    <location>
        <begin position="276"/>
        <end position="288"/>
    </location>
</feature>
<protein>
    <submittedName>
        <fullName evidence="2">Uncharacterized protein</fullName>
    </submittedName>
</protein>
<sequence length="302" mass="33074">MSDSLASLPRLSRSLSSSESTPSSSPKEGILDMEAGTLNVEFPSDNGFKKQQDTTPHGLDSSHCSRRIISLSELSRQTQATVNANTFRSPKAPSVSVKDRTIDAHKCMYARYRPYAPRNRVTPLELRFAARSLGSSSHTGMTMEDVIQGQEYFSTALSAMPDRVLLKAYQAKQANCNCIAHRVALALAEIESAERHKDYLTAVHGQHEGALAVTSAQLQLLVELLDDRGLSDVEDNGGFHRAVYADELVVLTIAEGQIDQVKEVVDSRAHPIWPNPDDESSGEDEDNDIPFTGLLSLDDSVF</sequence>
<feature type="region of interest" description="Disordered" evidence="1">
    <location>
        <begin position="269"/>
        <end position="290"/>
    </location>
</feature>
<organism evidence="2 3">
    <name type="scientific">Scleroderma citrinum Foug A</name>
    <dbReference type="NCBI Taxonomy" id="1036808"/>
    <lineage>
        <taxon>Eukaryota</taxon>
        <taxon>Fungi</taxon>
        <taxon>Dikarya</taxon>
        <taxon>Basidiomycota</taxon>
        <taxon>Agaricomycotina</taxon>
        <taxon>Agaricomycetes</taxon>
        <taxon>Agaricomycetidae</taxon>
        <taxon>Boletales</taxon>
        <taxon>Sclerodermatineae</taxon>
        <taxon>Sclerodermataceae</taxon>
        <taxon>Scleroderma</taxon>
    </lineage>
</organism>
<gene>
    <name evidence="2" type="ORF">SCLCIDRAFT_32029</name>
</gene>
<proteinExistence type="predicted"/>
<name>A0A0C3DA58_9AGAM</name>
<dbReference type="HOGENOM" id="CLU_921847_0_0_1"/>
<evidence type="ECO:0000313" key="3">
    <source>
        <dbReference type="Proteomes" id="UP000053989"/>
    </source>
</evidence>
<feature type="region of interest" description="Disordered" evidence="1">
    <location>
        <begin position="1"/>
        <end position="63"/>
    </location>
</feature>
<dbReference type="EMBL" id="KN822185">
    <property type="protein sequence ID" value="KIM53274.1"/>
    <property type="molecule type" value="Genomic_DNA"/>
</dbReference>